<dbReference type="Proteomes" id="UP000272503">
    <property type="component" value="Unassembled WGS sequence"/>
</dbReference>
<evidence type="ECO:0000256" key="2">
    <source>
        <dbReference type="ARBA" id="ARBA00022679"/>
    </source>
</evidence>
<name>A0A3L7ADL6_9MICO</name>
<dbReference type="EMBL" id="RCUX01000001">
    <property type="protein sequence ID" value="RLP77808.1"/>
    <property type="molecule type" value="Genomic_DNA"/>
</dbReference>
<dbReference type="Pfam" id="PF13439">
    <property type="entry name" value="Glyco_transf_4"/>
    <property type="match status" value="1"/>
</dbReference>
<feature type="domain" description="Glycosyltransferase subfamily 4-like N-terminal" evidence="4">
    <location>
        <begin position="363"/>
        <end position="496"/>
    </location>
</feature>
<dbReference type="SUPFAM" id="SSF53756">
    <property type="entry name" value="UDP-Glycosyltransferase/glycogen phosphorylase"/>
    <property type="match status" value="2"/>
</dbReference>
<dbReference type="InterPro" id="IPR028098">
    <property type="entry name" value="Glyco_trans_4-like_N"/>
</dbReference>
<accession>A0A3L7ADL6</accession>
<comment type="caution">
    <text evidence="5">The sequence shown here is derived from an EMBL/GenBank/DDBJ whole genome shotgun (WGS) entry which is preliminary data.</text>
</comment>
<keyword evidence="2 5" id="KW-0808">Transferase</keyword>
<reference evidence="5 6" key="1">
    <citation type="submission" date="2018-10" db="EMBL/GenBank/DDBJ databases">
        <authorList>
            <person name="Li J."/>
        </authorList>
    </citation>
    <scope>NUCLEOTIDE SEQUENCE [LARGE SCALE GENOMIC DNA]</scope>
    <source>
        <strain evidence="5 6">IF 016277</strain>
    </source>
</reference>
<dbReference type="RefSeq" id="WP_121646904.1">
    <property type="nucleotide sequence ID" value="NZ_RCUX01000001.1"/>
</dbReference>
<evidence type="ECO:0000256" key="1">
    <source>
        <dbReference type="ARBA" id="ARBA00022676"/>
    </source>
</evidence>
<dbReference type="GO" id="GO:0016757">
    <property type="term" value="F:glycosyltransferase activity"/>
    <property type="evidence" value="ECO:0007669"/>
    <property type="project" value="UniProtKB-KW"/>
</dbReference>
<dbReference type="PANTHER" id="PTHR12526:SF636">
    <property type="entry name" value="BLL3647 PROTEIN"/>
    <property type="match status" value="1"/>
</dbReference>
<dbReference type="Pfam" id="PF00534">
    <property type="entry name" value="Glycos_transf_1"/>
    <property type="match status" value="1"/>
</dbReference>
<proteinExistence type="predicted"/>
<dbReference type="OrthoDB" id="9790710at2"/>
<feature type="domain" description="Glycosyl transferase family 1" evidence="3">
    <location>
        <begin position="516"/>
        <end position="665"/>
    </location>
</feature>
<dbReference type="AlphaFoldDB" id="A0A3L7ADL6"/>
<gene>
    <name evidence="5" type="ORF">D9V32_00280</name>
</gene>
<dbReference type="Pfam" id="PF13692">
    <property type="entry name" value="Glyco_trans_1_4"/>
    <property type="match status" value="1"/>
</dbReference>
<keyword evidence="1" id="KW-0328">Glycosyltransferase</keyword>
<evidence type="ECO:0000259" key="4">
    <source>
        <dbReference type="Pfam" id="PF13439"/>
    </source>
</evidence>
<dbReference type="InterPro" id="IPR001296">
    <property type="entry name" value="Glyco_trans_1"/>
</dbReference>
<evidence type="ECO:0000313" key="6">
    <source>
        <dbReference type="Proteomes" id="UP000272503"/>
    </source>
</evidence>
<dbReference type="Gene3D" id="3.40.50.2000">
    <property type="entry name" value="Glycogen Phosphorylase B"/>
    <property type="match status" value="4"/>
</dbReference>
<sequence length="694" mass="75871">MPTRPLKIAYVRVEDRDYPRNARIRAYLQDRGHHIRVSDRARGGRISRSLRDVREIFRVTRGADVVVVPEFSLPFVPLVWLAARSARAQLVVDGFVGKYETVIEDWHRASPRSLRALWCRMVDARAARLASVYLTDTRVRARAATARHRLTPPALSLPVGAPEWISATMPEPADHLRVLFYGSALPLHGIPTIIQGLALTTIASTSLTLVGGERIHEYREMARRLGVEDRCTFVGTLGTEELNRVIAAHDVVLGTFGDSPKALSVIANKVWQGLAAGRTVITGKNPAMAEIDSLVGPQLIQVDGAEELASALDGLTAAPGTWYPHTAGILSDYVANEFEGLARRIESARTPVVLHALDDLSGGGAQRVAVDIMKHSDQQGIRSVVVAETGTSVRMLPNSTTFVEVPSGGFLRYVRTLDRACRQYRPTVLHAHQRREALACLIVSAVRGIPVVEHAHTVLPDQKLKPLSFRTRRTFSVGPAVTAMLERDFHRDSRGIVEIGNVVPTRAVRTKPPVRARVTDPLSVIAVGRLSEQKNPRAFVDLVAALNRTAPVTATWLGDGELRAETEHYAESLGVDITFAGFVDDVIARMDSADALLLTSTWEGNPLVALEAFSRGLPVAGYAVPGVAESLSEGRGILLDEGVSIEEQAAQIRSALFAPERRDMTRTALSHARRFVSPAEVYAPVIEAYRTLTF</sequence>
<evidence type="ECO:0000313" key="5">
    <source>
        <dbReference type="EMBL" id="RLP77808.1"/>
    </source>
</evidence>
<evidence type="ECO:0000259" key="3">
    <source>
        <dbReference type="Pfam" id="PF00534"/>
    </source>
</evidence>
<dbReference type="PANTHER" id="PTHR12526">
    <property type="entry name" value="GLYCOSYLTRANSFERASE"/>
    <property type="match status" value="1"/>
</dbReference>
<protein>
    <submittedName>
        <fullName evidence="5">Glycosyltransferase</fullName>
    </submittedName>
</protein>
<keyword evidence="6" id="KW-1185">Reference proteome</keyword>
<organism evidence="5 6">
    <name type="scientific">Mycetocola tolaasinivorans</name>
    <dbReference type="NCBI Taxonomy" id="76635"/>
    <lineage>
        <taxon>Bacteria</taxon>
        <taxon>Bacillati</taxon>
        <taxon>Actinomycetota</taxon>
        <taxon>Actinomycetes</taxon>
        <taxon>Micrococcales</taxon>
        <taxon>Microbacteriaceae</taxon>
        <taxon>Mycetocola</taxon>
    </lineage>
</organism>